<dbReference type="Proteomes" id="UP000006919">
    <property type="component" value="Plasmid pRUMAL01"/>
</dbReference>
<proteinExistence type="predicted"/>
<sequence length="64" mass="7568">MLDKKTEDKIETHLLSAAKLLRKLQFDDWASDLEAASHAIQKDFEEEDNEYTRKFGFSHREVEL</sequence>
<dbReference type="RefSeq" id="WP_013483567.1">
    <property type="nucleotide sequence ID" value="NC_014824.1"/>
</dbReference>
<reference evidence="2" key="1">
    <citation type="journal article" date="2011" name="J. Bacteriol.">
        <title>Complete genome of the cellulolytic ruminal bacterium Ruminococcus albus 7.</title>
        <authorList>
            <person name="Suen G."/>
            <person name="Stevenson D.M."/>
            <person name="Bruce D.C."/>
            <person name="Chertkov O."/>
            <person name="Copeland A."/>
            <person name="Cheng J.F."/>
            <person name="Detter C."/>
            <person name="Detter J.C."/>
            <person name="Goodwin L.A."/>
            <person name="Han C.S."/>
            <person name="Hauser L.J."/>
            <person name="Ivanova N.N."/>
            <person name="Kyrpides N.C."/>
            <person name="Land M.L."/>
            <person name="Lapidus A."/>
            <person name="Lucas S."/>
            <person name="Ovchinnikova G."/>
            <person name="Pitluck S."/>
            <person name="Tapia R."/>
            <person name="Woyke T."/>
            <person name="Boyum J."/>
            <person name="Mead D."/>
            <person name="Weimer P.J."/>
        </authorList>
    </citation>
    <scope>NUCLEOTIDE SEQUENCE [LARGE SCALE GENOMIC DNA]</scope>
    <source>
        <strain evidence="2">ATCC 27210 / DSM 20455 / JCM 14654 / NCDO 2250 / 7</strain>
        <plasmid evidence="2">pRUMAL01</plasmid>
    </source>
</reference>
<protein>
    <submittedName>
        <fullName evidence="1">Polymerase (DNA directed) kappa</fullName>
    </submittedName>
</protein>
<dbReference type="KEGG" id="ral:Rumal_3577"/>
<name>E6UK22_RUMA7</name>
<accession>E6UK22</accession>
<organism evidence="1 2">
    <name type="scientific">Ruminococcus albus (strain ATCC 27210 / DSM 20455 / JCM 14654 / NCDO 2250 / 7)</name>
    <dbReference type="NCBI Taxonomy" id="697329"/>
    <lineage>
        <taxon>Bacteria</taxon>
        <taxon>Bacillati</taxon>
        <taxon>Bacillota</taxon>
        <taxon>Clostridia</taxon>
        <taxon>Eubacteriales</taxon>
        <taxon>Oscillospiraceae</taxon>
        <taxon>Ruminococcus</taxon>
    </lineage>
</organism>
<evidence type="ECO:0000313" key="1">
    <source>
        <dbReference type="EMBL" id="ADU24018.1"/>
    </source>
</evidence>
<dbReference type="EMBL" id="CP002404">
    <property type="protein sequence ID" value="ADU24018.1"/>
    <property type="molecule type" value="Genomic_DNA"/>
</dbReference>
<evidence type="ECO:0000313" key="2">
    <source>
        <dbReference type="Proteomes" id="UP000006919"/>
    </source>
</evidence>
<dbReference type="AlphaFoldDB" id="E6UK22"/>
<gene>
    <name evidence="1" type="ordered locus">Rumal_3577</name>
</gene>
<keyword evidence="1" id="KW-0614">Plasmid</keyword>
<geneLocation type="plasmid" evidence="1 2">
    <name>pRUMAL01</name>
</geneLocation>
<dbReference type="HOGENOM" id="CLU_2865093_0_0_9"/>